<feature type="region of interest" description="Disordered" evidence="1">
    <location>
        <begin position="619"/>
        <end position="667"/>
    </location>
</feature>
<dbReference type="KEGG" id="gtt:GUITHDRAFT_133175"/>
<reference evidence="4" key="2">
    <citation type="submission" date="2012-11" db="EMBL/GenBank/DDBJ databases">
        <authorList>
            <person name="Kuo A."/>
            <person name="Curtis B.A."/>
            <person name="Tanifuji G."/>
            <person name="Burki F."/>
            <person name="Gruber A."/>
            <person name="Irimia M."/>
            <person name="Maruyama S."/>
            <person name="Arias M.C."/>
            <person name="Ball S.G."/>
            <person name="Gile G.H."/>
            <person name="Hirakawa Y."/>
            <person name="Hopkins J.F."/>
            <person name="Rensing S.A."/>
            <person name="Schmutz J."/>
            <person name="Symeonidi A."/>
            <person name="Elias M."/>
            <person name="Eveleigh R.J."/>
            <person name="Herman E.K."/>
            <person name="Klute M.J."/>
            <person name="Nakayama T."/>
            <person name="Obornik M."/>
            <person name="Reyes-Prieto A."/>
            <person name="Armbrust E.V."/>
            <person name="Aves S.J."/>
            <person name="Beiko R.G."/>
            <person name="Coutinho P."/>
            <person name="Dacks J.B."/>
            <person name="Durnford D.G."/>
            <person name="Fast N.M."/>
            <person name="Green B.R."/>
            <person name="Grisdale C."/>
            <person name="Hempe F."/>
            <person name="Henrissat B."/>
            <person name="Hoppner M.P."/>
            <person name="Ishida K.-I."/>
            <person name="Kim E."/>
            <person name="Koreny L."/>
            <person name="Kroth P.G."/>
            <person name="Liu Y."/>
            <person name="Malik S.-B."/>
            <person name="Maier U.G."/>
            <person name="McRose D."/>
            <person name="Mock T."/>
            <person name="Neilson J.A."/>
            <person name="Onodera N.T."/>
            <person name="Poole A.M."/>
            <person name="Pritham E.J."/>
            <person name="Richards T.A."/>
            <person name="Rocap G."/>
            <person name="Roy S.W."/>
            <person name="Sarai C."/>
            <person name="Schaack S."/>
            <person name="Shirato S."/>
            <person name="Slamovits C.H."/>
            <person name="Spencer D.F."/>
            <person name="Suzuki S."/>
            <person name="Worden A.Z."/>
            <person name="Zauner S."/>
            <person name="Barry K."/>
            <person name="Bell C."/>
            <person name="Bharti A.K."/>
            <person name="Crow J.A."/>
            <person name="Grimwood J."/>
            <person name="Kramer R."/>
            <person name="Lindquist E."/>
            <person name="Lucas S."/>
            <person name="Salamov A."/>
            <person name="McFadden G.I."/>
            <person name="Lane C.E."/>
            <person name="Keeling P.J."/>
            <person name="Gray M.W."/>
            <person name="Grigoriev I.V."/>
            <person name="Archibald J.M."/>
        </authorList>
    </citation>
    <scope>NUCLEOTIDE SEQUENCE</scope>
    <source>
        <strain evidence="4">CCMP2712</strain>
    </source>
</reference>
<reference evidence="3" key="3">
    <citation type="submission" date="2015-06" db="UniProtKB">
        <authorList>
            <consortium name="EnsemblProtists"/>
        </authorList>
    </citation>
    <scope>IDENTIFICATION</scope>
</reference>
<evidence type="ECO:0000313" key="2">
    <source>
        <dbReference type="EMBL" id="EKX53468.1"/>
    </source>
</evidence>
<dbReference type="AlphaFoldDB" id="L1JZD6"/>
<dbReference type="EnsemblProtists" id="EKX53468">
    <property type="protein sequence ID" value="EKX53468"/>
    <property type="gene ID" value="GUITHDRAFT_133175"/>
</dbReference>
<dbReference type="PANTHER" id="PTHR37028:SF8">
    <property type="entry name" value="200 KDA ANTIGEN P200"/>
    <property type="match status" value="1"/>
</dbReference>
<dbReference type="EMBL" id="JH992970">
    <property type="protein sequence ID" value="EKX53468.1"/>
    <property type="molecule type" value="Genomic_DNA"/>
</dbReference>
<evidence type="ECO:0008006" key="5">
    <source>
        <dbReference type="Google" id="ProtNLM"/>
    </source>
</evidence>
<dbReference type="Proteomes" id="UP000011087">
    <property type="component" value="Unassembled WGS sequence"/>
</dbReference>
<dbReference type="PANTHER" id="PTHR37028">
    <property type="entry name" value="UNNAMED PRODUCT-RELATED"/>
    <property type="match status" value="1"/>
</dbReference>
<protein>
    <recommendedName>
        <fullName evidence="5">EF-hand domain-containing protein</fullName>
    </recommendedName>
</protein>
<evidence type="ECO:0000256" key="1">
    <source>
        <dbReference type="SAM" id="MobiDB-lite"/>
    </source>
</evidence>
<evidence type="ECO:0000313" key="4">
    <source>
        <dbReference type="Proteomes" id="UP000011087"/>
    </source>
</evidence>
<reference evidence="2 4" key="1">
    <citation type="journal article" date="2012" name="Nature">
        <title>Algal genomes reveal evolutionary mosaicism and the fate of nucleomorphs.</title>
        <authorList>
            <consortium name="DOE Joint Genome Institute"/>
            <person name="Curtis B.A."/>
            <person name="Tanifuji G."/>
            <person name="Burki F."/>
            <person name="Gruber A."/>
            <person name="Irimia M."/>
            <person name="Maruyama S."/>
            <person name="Arias M.C."/>
            <person name="Ball S.G."/>
            <person name="Gile G.H."/>
            <person name="Hirakawa Y."/>
            <person name="Hopkins J.F."/>
            <person name="Kuo A."/>
            <person name="Rensing S.A."/>
            <person name="Schmutz J."/>
            <person name="Symeonidi A."/>
            <person name="Elias M."/>
            <person name="Eveleigh R.J."/>
            <person name="Herman E.K."/>
            <person name="Klute M.J."/>
            <person name="Nakayama T."/>
            <person name="Obornik M."/>
            <person name="Reyes-Prieto A."/>
            <person name="Armbrust E.V."/>
            <person name="Aves S.J."/>
            <person name="Beiko R.G."/>
            <person name="Coutinho P."/>
            <person name="Dacks J.B."/>
            <person name="Durnford D.G."/>
            <person name="Fast N.M."/>
            <person name="Green B.R."/>
            <person name="Grisdale C.J."/>
            <person name="Hempel F."/>
            <person name="Henrissat B."/>
            <person name="Hoppner M.P."/>
            <person name="Ishida K."/>
            <person name="Kim E."/>
            <person name="Koreny L."/>
            <person name="Kroth P.G."/>
            <person name="Liu Y."/>
            <person name="Malik S.B."/>
            <person name="Maier U.G."/>
            <person name="McRose D."/>
            <person name="Mock T."/>
            <person name="Neilson J.A."/>
            <person name="Onodera N.T."/>
            <person name="Poole A.M."/>
            <person name="Pritham E.J."/>
            <person name="Richards T.A."/>
            <person name="Rocap G."/>
            <person name="Roy S.W."/>
            <person name="Sarai C."/>
            <person name="Schaack S."/>
            <person name="Shirato S."/>
            <person name="Slamovits C.H."/>
            <person name="Spencer D.F."/>
            <person name="Suzuki S."/>
            <person name="Worden A.Z."/>
            <person name="Zauner S."/>
            <person name="Barry K."/>
            <person name="Bell C."/>
            <person name="Bharti A.K."/>
            <person name="Crow J.A."/>
            <person name="Grimwood J."/>
            <person name="Kramer R."/>
            <person name="Lindquist E."/>
            <person name="Lucas S."/>
            <person name="Salamov A."/>
            <person name="McFadden G.I."/>
            <person name="Lane C.E."/>
            <person name="Keeling P.J."/>
            <person name="Gray M.W."/>
            <person name="Grigoriev I.V."/>
            <person name="Archibald J.M."/>
        </authorList>
    </citation>
    <scope>NUCLEOTIDE SEQUENCE</scope>
    <source>
        <strain evidence="2 4">CCMP2712</strain>
    </source>
</reference>
<name>L1JZD6_GUITC</name>
<evidence type="ECO:0000313" key="3">
    <source>
        <dbReference type="EnsemblProtists" id="EKX53468"/>
    </source>
</evidence>
<dbReference type="HOGENOM" id="CLU_341152_0_0_1"/>
<dbReference type="RefSeq" id="XP_005840448.1">
    <property type="nucleotide sequence ID" value="XM_005840391.1"/>
</dbReference>
<proteinExistence type="predicted"/>
<organism evidence="2">
    <name type="scientific">Guillardia theta (strain CCMP2712)</name>
    <name type="common">Cryptophyte</name>
    <dbReference type="NCBI Taxonomy" id="905079"/>
    <lineage>
        <taxon>Eukaryota</taxon>
        <taxon>Cryptophyceae</taxon>
        <taxon>Pyrenomonadales</taxon>
        <taxon>Geminigeraceae</taxon>
        <taxon>Guillardia</taxon>
    </lineage>
</organism>
<dbReference type="PaxDb" id="55529-EKX53468"/>
<sequence length="832" mass="94737">MIVTYEDEIRHMQDTHEASIRLIESRKRQPSVQAVDLDHFLNECFIAMASVDGTVSMEDFSDFLKRAGAMGQQQLTLPDLQVLVFGSDEAARAAGRVNGLSITRFKNAMANLAKLRFAEEAEEDFQTLFQLWVETSLVSALHKSKFFEQPKAKSPPAATKNAREKKAVAPEESNNVICVQRYDEEAIAQALVAFVPKRESLQRILDHYHKLSLQEKLEKQTQTCSQDDGNFTRNVFSTFLSDFEIHPKHLSRREVKEIYNFCFVQGSSEHTTYVKFNLTLAHLALKFPSSSCSTLCLTAMGRIFGKSQLPFDCSQSLLLHMHGSQVSAEDISPGDHDLRLTSPSKSPDSQIWSKENMELWQRLQDQDNIQKAKIVKEKAISKVTEEAEMQKTPALTTAAKELKLLRPPALCPKSLAIVEAKGSARKADWVERLLTYGEEYKKLKEQRKEQLEEAMKGGKPQIDKISDHIASSRELEDPKSYVDRLYENFFERQKSLEKLKEKIVQESLKDQKTGQEFFNPKINQRSDKLASLQRFSDFVQASLAWNAEKLSKQQISSFGPVCDEQTKLTKSKVEAMKRAREVDISKVVKLKKLFKNASHFLQLAAKPKINKRSREIAMKKQENGEEDTNVKLNVERSSSRDKLPVDEKGQKDGGEQNFRPHINQRSRLLDSMARNGDGTNRYDQLYSYHQLYESRRKELGDRVRADEEKECTFSPYTNQSKSASRSHRKMLFSAEDELQKSFFGLEEGGWLQGDKNVEDALSQLQTSLSRLYASESQLATPKTGLSVSWQDLERIPVLDEDNVVAISIYDKQQEALRSPAAHGPSIKSRSPK</sequence>
<accession>L1JZD6</accession>
<dbReference type="GeneID" id="17309906"/>
<keyword evidence="4" id="KW-1185">Reference proteome</keyword>
<gene>
    <name evidence="2" type="ORF">GUITHDRAFT_133175</name>
</gene>
<feature type="compositionally biased region" description="Basic and acidic residues" evidence="1">
    <location>
        <begin position="633"/>
        <end position="654"/>
    </location>
</feature>